<feature type="region of interest" description="Disordered" evidence="1">
    <location>
        <begin position="63"/>
        <end position="155"/>
    </location>
</feature>
<feature type="compositionally biased region" description="Basic and acidic residues" evidence="1">
    <location>
        <begin position="132"/>
        <end position="142"/>
    </location>
</feature>
<feature type="compositionally biased region" description="Pro residues" evidence="1">
    <location>
        <begin position="103"/>
        <end position="112"/>
    </location>
</feature>
<name>A0A8H7F362_AGABI</name>
<dbReference type="Proteomes" id="UP000629468">
    <property type="component" value="Unassembled WGS sequence"/>
</dbReference>
<comment type="caution">
    <text evidence="2">The sequence shown here is derived from an EMBL/GenBank/DDBJ whole genome shotgun (WGS) entry which is preliminary data.</text>
</comment>
<sequence length="155" mass="16964">MDPTDKFRRALAPAFFAAAPPLAALHAARARLLPPHPPQDSAACSRCGSFLIHRSTLRFRKSRFHRRSCPVCGSASLSPLPTAPFPQTRHQSSAPSKPQQIPTTPPVPQPPKSRPKNKSGLQHLLARNRQNQQKEHHEKNNGHDTSGLAAFLSGL</sequence>
<dbReference type="AlphaFoldDB" id="A0A8H7F362"/>
<evidence type="ECO:0000313" key="2">
    <source>
        <dbReference type="EMBL" id="KAF7775971.1"/>
    </source>
</evidence>
<evidence type="ECO:0000256" key="1">
    <source>
        <dbReference type="SAM" id="MobiDB-lite"/>
    </source>
</evidence>
<gene>
    <name evidence="2" type="ORF">Agabi119p4_4364</name>
</gene>
<evidence type="ECO:0000313" key="3">
    <source>
        <dbReference type="Proteomes" id="UP000629468"/>
    </source>
</evidence>
<organism evidence="2 3">
    <name type="scientific">Agaricus bisporus var. burnettii</name>
    <dbReference type="NCBI Taxonomy" id="192524"/>
    <lineage>
        <taxon>Eukaryota</taxon>
        <taxon>Fungi</taxon>
        <taxon>Dikarya</taxon>
        <taxon>Basidiomycota</taxon>
        <taxon>Agaricomycotina</taxon>
        <taxon>Agaricomycetes</taxon>
        <taxon>Agaricomycetidae</taxon>
        <taxon>Agaricales</taxon>
        <taxon>Agaricineae</taxon>
        <taxon>Agaricaceae</taxon>
        <taxon>Agaricus</taxon>
    </lineage>
</organism>
<dbReference type="EMBL" id="JABXXO010000006">
    <property type="protein sequence ID" value="KAF7775971.1"/>
    <property type="molecule type" value="Genomic_DNA"/>
</dbReference>
<protein>
    <submittedName>
        <fullName evidence="2">Uncharacterized protein</fullName>
    </submittedName>
</protein>
<accession>A0A8H7F362</accession>
<feature type="compositionally biased region" description="Polar residues" evidence="1">
    <location>
        <begin position="88"/>
        <end position="97"/>
    </location>
</feature>
<reference evidence="2 3" key="1">
    <citation type="journal article" name="Sci. Rep.">
        <title>Telomere-to-telomere assembled and centromere annotated genomes of the two main subspecies of the button mushroom Agaricus bisporus reveal especially polymorphic chromosome ends.</title>
        <authorList>
            <person name="Sonnenberg A.S.M."/>
            <person name="Sedaghat-Telgerd N."/>
            <person name="Lavrijssen B."/>
            <person name="Ohm R.A."/>
            <person name="Hendrickx P.M."/>
            <person name="Scholtmeijer K."/>
            <person name="Baars J.J.P."/>
            <person name="van Peer A."/>
        </authorList>
    </citation>
    <scope>NUCLEOTIDE SEQUENCE [LARGE SCALE GENOMIC DNA]</scope>
    <source>
        <strain evidence="2 3">H119_p4</strain>
    </source>
</reference>
<proteinExistence type="predicted"/>